<dbReference type="EMBL" id="CP066701">
    <property type="protein sequence ID" value="QQX25465.1"/>
    <property type="molecule type" value="Genomic_DNA"/>
</dbReference>
<evidence type="ECO:0000313" key="2">
    <source>
        <dbReference type="Proteomes" id="UP000595512"/>
    </source>
</evidence>
<protein>
    <submittedName>
        <fullName evidence="1">Uncharacterized protein</fullName>
    </submittedName>
</protein>
<sequence>MFIKAVKNDFTNKYNLKFEVGKEYKSDDGFSFTNESNLAMIADISGYGGNKLLETRFLEIEPIAPLYECVGGEYTSYHIKVIREIPISEIKRMPVSVNLYGYFHLNGNNDK</sequence>
<dbReference type="Proteomes" id="UP000595512">
    <property type="component" value="Chromosome"/>
</dbReference>
<accession>A0AB37HI70</accession>
<dbReference type="AlphaFoldDB" id="A0AB37HI70"/>
<evidence type="ECO:0000313" key="1">
    <source>
        <dbReference type="EMBL" id="QQX25465.1"/>
    </source>
</evidence>
<dbReference type="RefSeq" id="WP_107958480.1">
    <property type="nucleotide sequence ID" value="NZ_CP066701.1"/>
</dbReference>
<dbReference type="KEGG" id="hspo:JGZ69_00050"/>
<proteinExistence type="predicted"/>
<name>A0AB37HI70_9BACI</name>
<reference evidence="1 2" key="1">
    <citation type="submission" date="2020-12" db="EMBL/GenBank/DDBJ databases">
        <title>Taxonomic evaluation of the Bacillus sporothermodurans group of bacteria based on whole genome sequences.</title>
        <authorList>
            <person name="Fiedler G."/>
            <person name="Herbstmann A.-D."/>
            <person name="Doll E."/>
            <person name="Wenning M."/>
            <person name="Brinks E."/>
            <person name="Kabisch J."/>
            <person name="Breitenwieser F."/>
            <person name="Lappann M."/>
            <person name="Boehnlein C."/>
            <person name="Franz C."/>
        </authorList>
    </citation>
    <scope>NUCLEOTIDE SEQUENCE [LARGE SCALE GENOMIC DNA]</scope>
    <source>
        <strain evidence="1 2">DSM 10599</strain>
    </source>
</reference>
<gene>
    <name evidence="1" type="ORF">JGZ69_00050</name>
</gene>
<organism evidence="1 2">
    <name type="scientific">Heyndrickxia sporothermodurans</name>
    <dbReference type="NCBI Taxonomy" id="46224"/>
    <lineage>
        <taxon>Bacteria</taxon>
        <taxon>Bacillati</taxon>
        <taxon>Bacillota</taxon>
        <taxon>Bacilli</taxon>
        <taxon>Bacillales</taxon>
        <taxon>Bacillaceae</taxon>
        <taxon>Heyndrickxia</taxon>
    </lineage>
</organism>